<dbReference type="InterPro" id="IPR000531">
    <property type="entry name" value="Beta-barrel_TonB"/>
</dbReference>
<dbReference type="InterPro" id="IPR039426">
    <property type="entry name" value="TonB-dep_rcpt-like"/>
</dbReference>
<evidence type="ECO:0000256" key="3">
    <source>
        <dbReference type="ARBA" id="ARBA00022448"/>
    </source>
</evidence>
<dbReference type="Gene3D" id="2.40.170.20">
    <property type="entry name" value="TonB-dependent receptor, beta-barrel domain"/>
    <property type="match status" value="1"/>
</dbReference>
<accession>A0ABQ6IYS9</accession>
<dbReference type="Pfam" id="PF00593">
    <property type="entry name" value="TonB_dep_Rec_b-barrel"/>
    <property type="match status" value="1"/>
</dbReference>
<name>A0ABQ6IYS9_9GAMM</name>
<dbReference type="PROSITE" id="PS52016">
    <property type="entry name" value="TONB_DEPENDENT_REC_3"/>
    <property type="match status" value="1"/>
</dbReference>
<dbReference type="InterPro" id="IPR012910">
    <property type="entry name" value="Plug_dom"/>
</dbReference>
<evidence type="ECO:0000313" key="14">
    <source>
        <dbReference type="EMBL" id="GMA81043.1"/>
    </source>
</evidence>
<feature type="domain" description="TonB-dependent receptor plug" evidence="13">
    <location>
        <begin position="66"/>
        <end position="167"/>
    </location>
</feature>
<dbReference type="CDD" id="cd01347">
    <property type="entry name" value="ligand_gated_channel"/>
    <property type="match status" value="1"/>
</dbReference>
<keyword evidence="9 10" id="KW-0998">Cell outer membrane</keyword>
<evidence type="ECO:0000313" key="15">
    <source>
        <dbReference type="Proteomes" id="UP001157046"/>
    </source>
</evidence>
<dbReference type="SUPFAM" id="SSF56935">
    <property type="entry name" value="Porins"/>
    <property type="match status" value="1"/>
</dbReference>
<evidence type="ECO:0000256" key="6">
    <source>
        <dbReference type="ARBA" id="ARBA00023077"/>
    </source>
</evidence>
<keyword evidence="3 10" id="KW-0813">Transport</keyword>
<organism evidence="14 15">
    <name type="scientific">Shewanella glacialipiscicola</name>
    <dbReference type="NCBI Taxonomy" id="614069"/>
    <lineage>
        <taxon>Bacteria</taxon>
        <taxon>Pseudomonadati</taxon>
        <taxon>Pseudomonadota</taxon>
        <taxon>Gammaproteobacteria</taxon>
        <taxon>Alteromonadales</taxon>
        <taxon>Shewanellaceae</taxon>
        <taxon>Shewanella</taxon>
    </lineage>
</organism>
<dbReference type="Proteomes" id="UP001157046">
    <property type="component" value="Unassembled WGS sequence"/>
</dbReference>
<dbReference type="InterPro" id="IPR036942">
    <property type="entry name" value="Beta-barrel_TonB_sf"/>
</dbReference>
<evidence type="ECO:0000256" key="5">
    <source>
        <dbReference type="ARBA" id="ARBA00022692"/>
    </source>
</evidence>
<dbReference type="InterPro" id="IPR010105">
    <property type="entry name" value="TonB_sidphr_rcpt"/>
</dbReference>
<proteinExistence type="inferred from homology"/>
<dbReference type="Gene3D" id="2.170.130.10">
    <property type="entry name" value="TonB-dependent receptor, plug domain"/>
    <property type="match status" value="1"/>
</dbReference>
<protein>
    <submittedName>
        <fullName evidence="14">TonB-dependent receptor</fullName>
    </submittedName>
</protein>
<dbReference type="PANTHER" id="PTHR32552">
    <property type="entry name" value="FERRICHROME IRON RECEPTOR-RELATED"/>
    <property type="match status" value="1"/>
</dbReference>
<dbReference type="PANTHER" id="PTHR32552:SF90">
    <property type="entry name" value="METAL-PSEUDOPALINE RECEPTOR CNTO"/>
    <property type="match status" value="1"/>
</dbReference>
<keyword evidence="6 11" id="KW-0798">TonB box</keyword>
<evidence type="ECO:0000259" key="13">
    <source>
        <dbReference type="Pfam" id="PF07715"/>
    </source>
</evidence>
<keyword evidence="5 10" id="KW-0812">Transmembrane</keyword>
<sequence length="724" mass="80252">MTSFYIPKRAALLLGALFALNPISMLLASESSQSSDAALNVASDTDIERLSIHYRQAYRGNVSSTELPQAISVLDEQLIKDAGLTRFQDVLDYSASVARQNNGGGLWDSFSLRGFPGNENMPSGYLINGFNGGRGFSGHRDLSNVAYVEILKGPGSALYGRSEPGGTVNIVTKKPQYETSGYLKASAGSFDQYRLEGDVTSGLTDNLAFRINGAWQEHDSFRDYVFSDKKIVTPSVRWQISDKASLLYEMEYLKQEQLFDRGIIVLNNDINTVPRTRYLGEPNDGATVVNATGHQLTYDYELNDDWSLTAGYNYRDSSLRGYSSDAELAKGRQSLFDDGRTLTRQHRYRDYASEDNSLRLELSGHVDTGFIRHNLLLGADAYHYSLKTGLYRYRGKKGEYAIDIYAPQYGGPQPEVSLLYENNETQKAWGTYLQDQMDLTEKWKLHLGLRFDSYQQDISEVVKNTLSEQTDSRVSPKVGLVYLWSDALSFYSSYSEGFLPLSGTDFAGQPFEAEESKSVELGMKFNDNWFNGLAENGIAVSGSLAVFDAQKSNILTSDPLNAGFSATLGKAKSSGVELDLAAELTEDLQAKLSYAYLNTRTANDSLNPDWGVLIPAGSPLVNVPKHTASVILKQDLNPFSIDGHAGFSWRYVDSRLGDSADPSFTLPSYQLLGVFMNTHLSDNFILSVNLDNLLDEHYIASSYSALWAVPGEPRSIRVSVSYEF</sequence>
<reference evidence="15" key="1">
    <citation type="journal article" date="2019" name="Int. J. Syst. Evol. Microbiol.">
        <title>The Global Catalogue of Microorganisms (GCM) 10K type strain sequencing project: providing services to taxonomists for standard genome sequencing and annotation.</title>
        <authorList>
            <consortium name="The Broad Institute Genomics Platform"/>
            <consortium name="The Broad Institute Genome Sequencing Center for Infectious Disease"/>
            <person name="Wu L."/>
            <person name="Ma J."/>
        </authorList>
    </citation>
    <scope>NUCLEOTIDE SEQUENCE [LARGE SCALE GENOMIC DNA]</scope>
    <source>
        <strain evidence="15">NBRC 102030</strain>
    </source>
</reference>
<evidence type="ECO:0000256" key="1">
    <source>
        <dbReference type="ARBA" id="ARBA00004571"/>
    </source>
</evidence>
<evidence type="ECO:0000256" key="10">
    <source>
        <dbReference type="PROSITE-ProRule" id="PRU01360"/>
    </source>
</evidence>
<dbReference type="NCBIfam" id="TIGR01783">
    <property type="entry name" value="TonB-siderophor"/>
    <property type="match status" value="1"/>
</dbReference>
<evidence type="ECO:0000256" key="8">
    <source>
        <dbReference type="ARBA" id="ARBA00023170"/>
    </source>
</evidence>
<feature type="domain" description="TonB-dependent receptor-like beta-barrel" evidence="12">
    <location>
        <begin position="238"/>
        <end position="693"/>
    </location>
</feature>
<comment type="subcellular location">
    <subcellularLocation>
        <location evidence="1 10">Cell outer membrane</location>
        <topology evidence="1 10">Multi-pass membrane protein</topology>
    </subcellularLocation>
</comment>
<gene>
    <name evidence="14" type="ORF">GCM10025855_05760</name>
</gene>
<evidence type="ECO:0000256" key="7">
    <source>
        <dbReference type="ARBA" id="ARBA00023136"/>
    </source>
</evidence>
<evidence type="ECO:0000259" key="12">
    <source>
        <dbReference type="Pfam" id="PF00593"/>
    </source>
</evidence>
<comment type="similarity">
    <text evidence="2 10 11">Belongs to the TonB-dependent receptor family.</text>
</comment>
<dbReference type="EMBL" id="BSUY01000001">
    <property type="protein sequence ID" value="GMA81043.1"/>
    <property type="molecule type" value="Genomic_DNA"/>
</dbReference>
<evidence type="ECO:0000256" key="11">
    <source>
        <dbReference type="RuleBase" id="RU003357"/>
    </source>
</evidence>
<evidence type="ECO:0000256" key="2">
    <source>
        <dbReference type="ARBA" id="ARBA00009810"/>
    </source>
</evidence>
<dbReference type="Pfam" id="PF07715">
    <property type="entry name" value="Plug"/>
    <property type="match status" value="1"/>
</dbReference>
<evidence type="ECO:0000256" key="4">
    <source>
        <dbReference type="ARBA" id="ARBA00022452"/>
    </source>
</evidence>
<keyword evidence="15" id="KW-1185">Reference proteome</keyword>
<keyword evidence="7 10" id="KW-0472">Membrane</keyword>
<keyword evidence="8 14" id="KW-0675">Receptor</keyword>
<evidence type="ECO:0000256" key="9">
    <source>
        <dbReference type="ARBA" id="ARBA00023237"/>
    </source>
</evidence>
<comment type="caution">
    <text evidence="14">The sequence shown here is derived from an EMBL/GenBank/DDBJ whole genome shotgun (WGS) entry which is preliminary data.</text>
</comment>
<dbReference type="RefSeq" id="WP_220773008.1">
    <property type="nucleotide sequence ID" value="NZ_BPFC01000023.1"/>
</dbReference>
<keyword evidence="4 10" id="KW-1134">Transmembrane beta strand</keyword>
<dbReference type="InterPro" id="IPR037066">
    <property type="entry name" value="Plug_dom_sf"/>
</dbReference>